<dbReference type="InterPro" id="IPR052898">
    <property type="entry name" value="ACAD10-like"/>
</dbReference>
<dbReference type="InterPro" id="IPR002575">
    <property type="entry name" value="Aminoglycoside_PTrfase"/>
</dbReference>
<accession>A0ABW6SE82</accession>
<dbReference type="EMBL" id="JBIAQY010000028">
    <property type="protein sequence ID" value="MFF3574615.1"/>
    <property type="molecule type" value="Genomic_DNA"/>
</dbReference>
<evidence type="ECO:0000259" key="1">
    <source>
        <dbReference type="Pfam" id="PF01636"/>
    </source>
</evidence>
<comment type="caution">
    <text evidence="2">The sequence shown here is derived from an EMBL/GenBank/DDBJ whole genome shotgun (WGS) entry which is preliminary data.</text>
</comment>
<dbReference type="RefSeq" id="WP_387406914.1">
    <property type="nucleotide sequence ID" value="NZ_JBIAQY010000028.1"/>
</dbReference>
<evidence type="ECO:0000313" key="3">
    <source>
        <dbReference type="Proteomes" id="UP001601992"/>
    </source>
</evidence>
<name>A0ABW6SE82_9NOCA</name>
<protein>
    <submittedName>
        <fullName evidence="2">Phosphotransferase family protein</fullName>
    </submittedName>
</protein>
<reference evidence="2 3" key="1">
    <citation type="submission" date="2024-10" db="EMBL/GenBank/DDBJ databases">
        <title>The Natural Products Discovery Center: Release of the First 8490 Sequenced Strains for Exploring Actinobacteria Biosynthetic Diversity.</title>
        <authorList>
            <person name="Kalkreuter E."/>
            <person name="Kautsar S.A."/>
            <person name="Yang D."/>
            <person name="Bader C.D."/>
            <person name="Teijaro C.N."/>
            <person name="Fluegel L."/>
            <person name="Davis C.M."/>
            <person name="Simpson J.R."/>
            <person name="Lauterbach L."/>
            <person name="Steele A.D."/>
            <person name="Gui C."/>
            <person name="Meng S."/>
            <person name="Li G."/>
            <person name="Viehrig K."/>
            <person name="Ye F."/>
            <person name="Su P."/>
            <person name="Kiefer A.F."/>
            <person name="Nichols A."/>
            <person name="Cepeda A.J."/>
            <person name="Yan W."/>
            <person name="Fan B."/>
            <person name="Jiang Y."/>
            <person name="Adhikari A."/>
            <person name="Zheng C.-J."/>
            <person name="Schuster L."/>
            <person name="Cowan T.M."/>
            <person name="Smanski M.J."/>
            <person name="Chevrette M.G."/>
            <person name="De Carvalho L.P.S."/>
            <person name="Shen B."/>
        </authorList>
    </citation>
    <scope>NUCLEOTIDE SEQUENCE [LARGE SCALE GENOMIC DNA]</scope>
    <source>
        <strain evidence="2 3">NPDC002593</strain>
    </source>
</reference>
<proteinExistence type="predicted"/>
<gene>
    <name evidence="2" type="ORF">ACFYXQ_43385</name>
</gene>
<feature type="domain" description="Aminoglycoside phosphotransferase" evidence="1">
    <location>
        <begin position="41"/>
        <end position="254"/>
    </location>
</feature>
<dbReference type="PANTHER" id="PTHR47829">
    <property type="entry name" value="HYDROLASE, PUTATIVE (AFU_ORTHOLOGUE AFUA_1G12880)-RELATED"/>
    <property type="match status" value="1"/>
</dbReference>
<dbReference type="Pfam" id="PF01636">
    <property type="entry name" value="APH"/>
    <property type="match status" value="1"/>
</dbReference>
<dbReference type="InterPro" id="IPR041726">
    <property type="entry name" value="ACAD10_11_N"/>
</dbReference>
<dbReference type="PANTHER" id="PTHR47829:SF1">
    <property type="entry name" value="HAD FAMILY PHOSPHATASE"/>
    <property type="match status" value="1"/>
</dbReference>
<evidence type="ECO:0000313" key="2">
    <source>
        <dbReference type="EMBL" id="MFF3574615.1"/>
    </source>
</evidence>
<dbReference type="CDD" id="cd05154">
    <property type="entry name" value="ACAD10_11_N-like"/>
    <property type="match status" value="1"/>
</dbReference>
<dbReference type="Proteomes" id="UP001601992">
    <property type="component" value="Unassembled WGS sequence"/>
</dbReference>
<dbReference type="Gene3D" id="3.30.200.20">
    <property type="entry name" value="Phosphorylase Kinase, domain 1"/>
    <property type="match status" value="1"/>
</dbReference>
<dbReference type="SUPFAM" id="SSF56112">
    <property type="entry name" value="Protein kinase-like (PK-like)"/>
    <property type="match status" value="1"/>
</dbReference>
<dbReference type="Gene3D" id="3.90.1200.10">
    <property type="match status" value="1"/>
</dbReference>
<organism evidence="2 3">
    <name type="scientific">Nocardia jiangxiensis</name>
    <dbReference type="NCBI Taxonomy" id="282685"/>
    <lineage>
        <taxon>Bacteria</taxon>
        <taxon>Bacillati</taxon>
        <taxon>Actinomycetota</taxon>
        <taxon>Actinomycetes</taxon>
        <taxon>Mycobacteriales</taxon>
        <taxon>Nocardiaceae</taxon>
        <taxon>Nocardia</taxon>
    </lineage>
</organism>
<keyword evidence="3" id="KW-1185">Reference proteome</keyword>
<dbReference type="InterPro" id="IPR011009">
    <property type="entry name" value="Kinase-like_dom_sf"/>
</dbReference>
<sequence>MSEHGDAVPGEAELPGLDPDRLTAWLSDVRPGLVAGPLRGRLIAGGRSNLTYEITDGTSVWILRRPPLGHVLATAHDMTREYRVINALADTDVPVPAAYALCEDADVIGAPFYVMERILGTPYRTAAELESLGVERTRAISADLIDTLAALHRVDPSAIGLAEFGRPEGFLERQVRRWKKQLDASYTRDLPAAEELHALLAKHVPAQSSTGIVHGDYRLDNVLVDEQDRIAAVIDWEMATLGDPLTDVGLLQVYKRMSAFELAGINDAAAAPGQLSETEMLERYCERSGRDLSHIGFYIALASFKLAVICEGIHFRHLNGQTVGEGFEAIGATVEPLLQSGIAVLQENR</sequence>